<sequence>MQRGSTNVEEQMIVQAIEDDVSWDKLPKRLKLFLAFNEEYQKRVKEYCIKKRLKWSDCAARNACKENEYYEDLVRHLRKNLALFPYHLAENVCRVQRVSPFRYYIEMLYEVMKNEKPYDSIPNFTAADALRLTGIGRNEFIDIMNKCRAKKLMWKLNKSIVKDMLPVQPVHFPLEPWWAVGVVNLTVEEYRKLTEDEMVVISEKGNKGEVNLVAELDIDVVRALYRRGLIYLDVPVYPDDHFQVSALDGFVSNKNQQYEDPTEELLYAVFVASSEHTTVAELAQTLQADLEQLQSAVSLASRLGWAKKVLDPASLLRDTGMPGSPLSESSGGDDGHFSSFSSPFRDSALDDADSAKGPSGSTRFAFMVDANLTSYLMMGSLSPGLKGHAVTLYEAGKLGDSSVAEMCEDLRGVEGRKFEGELQEFADHAFSLRHVLECLRSGGTDLVAMNVSVDSERRDSADADNDRSDIIADFGEFQMEDTRSLDFDVENIPEGVFLKSTSVAEDEDLKGGPAGFTRFTSGSDPGNVDTMHITNSSIAADGMVTKVKLQPKTNGSRKFRVDVIRMESLAGLAPATVHRVLQRDYDVIVSMIPLPSPPSVSTPDGAGPVHFGPPSRAAATPWMKLLLYKFAGLGPLSVVLVRGQCFRFLPPQLVGCAKALLWSWDGTGISGFGGKFEGTLVEGGILLHCVNFLLKHTSLLIQPYSKASLDEAGKPVMMNVPLPLVTDGLHPHLLFLRQVVDELNLQTMGYIRLVQVPRLEDTSANQSAKKDSWVWVPHSVEFGVPLFDTELCEHVCENVVQSELFHPSSLEKYREDMQVLRKRLLDLITAYRSNGYEAKLAYSGRQLPLPSFDRGTTPMSTSQAFEPPTRLLEEPSQTSTTHAASRLDFGDDDDVGDVPLPGINLFFDGSHLQYLNLEPYLQGRLPGALVVEVAAATQALRHTFPS</sequence>
<dbReference type="InterPro" id="IPR039199">
    <property type="entry name" value="FAM91"/>
</dbReference>
<comment type="similarity">
    <text evidence="1">Belongs to the FAM91 family.</text>
</comment>
<name>A0ABP0UDJ8_9BRYO</name>
<reference evidence="5" key="1">
    <citation type="submission" date="2024-02" db="EMBL/GenBank/DDBJ databases">
        <authorList>
            <consortium name="ELIXIR-Norway"/>
            <consortium name="Elixir Norway"/>
        </authorList>
    </citation>
    <scope>NUCLEOTIDE SEQUENCE</scope>
</reference>
<dbReference type="InterPro" id="IPR028091">
    <property type="entry name" value="FAM91_N_dom"/>
</dbReference>
<feature type="domain" description="FAM91 N-terminal" evidence="3">
    <location>
        <begin position="17"/>
        <end position="308"/>
    </location>
</feature>
<dbReference type="PANTHER" id="PTHR28441">
    <property type="entry name" value="PROTEIN FAM91A1"/>
    <property type="match status" value="1"/>
</dbReference>
<feature type="domain" description="FAM91 C-terminal" evidence="4">
    <location>
        <begin position="362"/>
        <end position="442"/>
    </location>
</feature>
<gene>
    <name evidence="5" type="ORF">CSSPTR1EN2_LOCUS14293</name>
</gene>
<evidence type="ECO:0000313" key="6">
    <source>
        <dbReference type="Proteomes" id="UP001497512"/>
    </source>
</evidence>
<keyword evidence="6" id="KW-1185">Reference proteome</keyword>
<evidence type="ECO:0000256" key="1">
    <source>
        <dbReference type="ARBA" id="ARBA00010319"/>
    </source>
</evidence>
<evidence type="ECO:0000313" key="5">
    <source>
        <dbReference type="EMBL" id="CAK9219055.1"/>
    </source>
</evidence>
<feature type="domain" description="FAM91 C-terminal" evidence="4">
    <location>
        <begin position="550"/>
        <end position="769"/>
    </location>
</feature>
<dbReference type="EMBL" id="OZ019895">
    <property type="protein sequence ID" value="CAK9219055.1"/>
    <property type="molecule type" value="Genomic_DNA"/>
</dbReference>
<dbReference type="Pfam" id="PF14648">
    <property type="entry name" value="FAM91_C"/>
    <property type="match status" value="2"/>
</dbReference>
<evidence type="ECO:0000256" key="2">
    <source>
        <dbReference type="SAM" id="MobiDB-lite"/>
    </source>
</evidence>
<dbReference type="Pfam" id="PF14647">
    <property type="entry name" value="FAM91_N"/>
    <property type="match status" value="1"/>
</dbReference>
<evidence type="ECO:0000259" key="4">
    <source>
        <dbReference type="Pfam" id="PF14648"/>
    </source>
</evidence>
<dbReference type="InterPro" id="IPR028097">
    <property type="entry name" value="FAM91_C_dom"/>
</dbReference>
<organism evidence="5 6">
    <name type="scientific">Sphagnum troendelagicum</name>
    <dbReference type="NCBI Taxonomy" id="128251"/>
    <lineage>
        <taxon>Eukaryota</taxon>
        <taxon>Viridiplantae</taxon>
        <taxon>Streptophyta</taxon>
        <taxon>Embryophyta</taxon>
        <taxon>Bryophyta</taxon>
        <taxon>Sphagnophytina</taxon>
        <taxon>Sphagnopsida</taxon>
        <taxon>Sphagnales</taxon>
        <taxon>Sphagnaceae</taxon>
        <taxon>Sphagnum</taxon>
    </lineage>
</organism>
<protein>
    <recommendedName>
        <fullName evidence="7">Protein FAM91A1</fullName>
    </recommendedName>
</protein>
<evidence type="ECO:0008006" key="7">
    <source>
        <dbReference type="Google" id="ProtNLM"/>
    </source>
</evidence>
<proteinExistence type="inferred from homology"/>
<feature type="region of interest" description="Disordered" evidence="2">
    <location>
        <begin position="851"/>
        <end position="890"/>
    </location>
</feature>
<dbReference type="Proteomes" id="UP001497512">
    <property type="component" value="Chromosome 3"/>
</dbReference>
<evidence type="ECO:0000259" key="3">
    <source>
        <dbReference type="Pfam" id="PF14647"/>
    </source>
</evidence>
<accession>A0ABP0UDJ8</accession>
<dbReference type="PANTHER" id="PTHR28441:SF2">
    <property type="entry name" value="PROTEIN FAM91A1"/>
    <property type="match status" value="1"/>
</dbReference>